<dbReference type="PATRIC" id="fig|1121864.4.peg.921"/>
<proteinExistence type="predicted"/>
<dbReference type="AlphaFoldDB" id="S1QZL1"/>
<dbReference type="HOGENOM" id="CLU_3269473_0_0_9"/>
<keyword evidence="1" id="KW-0472">Membrane</keyword>
<comment type="caution">
    <text evidence="2">The sequence shown here is derived from an EMBL/GenBank/DDBJ whole genome shotgun (WGS) entry which is preliminary data.</text>
</comment>
<dbReference type="Proteomes" id="UP000017415">
    <property type="component" value="Unassembled WGS sequence"/>
</dbReference>
<sequence length="41" mass="4847">MIWHVFAHYGIVASLIYILVEFLIFQILLELLVFSIDSKHN</sequence>
<keyword evidence="3" id="KW-1185">Reference proteome</keyword>
<keyword evidence="1" id="KW-0812">Transmembrane</keyword>
<gene>
    <name evidence="2" type="ORF">OMO_01127</name>
</gene>
<keyword evidence="1" id="KW-1133">Transmembrane helix</keyword>
<evidence type="ECO:0000313" key="2">
    <source>
        <dbReference type="EMBL" id="ESK62139.1"/>
    </source>
</evidence>
<evidence type="ECO:0000313" key="3">
    <source>
        <dbReference type="Proteomes" id="UP000017415"/>
    </source>
</evidence>
<feature type="transmembrane region" description="Helical" evidence="1">
    <location>
        <begin position="6"/>
        <end position="34"/>
    </location>
</feature>
<reference evidence="2 3" key="1">
    <citation type="submission" date="2013-10" db="EMBL/GenBank/DDBJ databases">
        <title>The Genome Sequence of Enterococcus cecorum DSM 20682 (= ATCC 43198) (Illumina assembly).</title>
        <authorList>
            <consortium name="The Broad Institute Genomics Platform"/>
            <consortium name="The Broad Institute Genome Sequencing Center for Infectious Disease"/>
            <person name="Earl A."/>
            <person name="Russ C."/>
            <person name="Gilmore M."/>
            <person name="Surin D."/>
            <person name="Walker B."/>
            <person name="Young S."/>
            <person name="Zeng Q."/>
            <person name="Gargeya S."/>
            <person name="Fitzgerald M."/>
            <person name="Haas B."/>
            <person name="Abouelleil A."/>
            <person name="Allen A.W."/>
            <person name="Alvarado L."/>
            <person name="Arachchi H.M."/>
            <person name="Berlin A.M."/>
            <person name="Chapman S.B."/>
            <person name="Gainer-Dewar J."/>
            <person name="Goldberg J."/>
            <person name="Griggs A."/>
            <person name="Gujja S."/>
            <person name="Hansen M."/>
            <person name="Howarth C."/>
            <person name="Imamovic A."/>
            <person name="Ireland A."/>
            <person name="Larimer J."/>
            <person name="McCowan C."/>
            <person name="Murphy C."/>
            <person name="Pearson M."/>
            <person name="Poon T.W."/>
            <person name="Priest M."/>
            <person name="Roberts A."/>
            <person name="Saif S."/>
            <person name="Shea T."/>
            <person name="Sisk P."/>
            <person name="Sykes S."/>
            <person name="Wortman J."/>
            <person name="Nusbaum C."/>
            <person name="Birren B."/>
        </authorList>
    </citation>
    <scope>NUCLEOTIDE SEQUENCE [LARGE SCALE GENOMIC DNA]</scope>
    <source>
        <strain evidence="2 3">ATCC 43198</strain>
    </source>
</reference>
<organism evidence="2 3">
    <name type="scientific">Enterococcus cecorum DSM 20682 = ATCC 43198</name>
    <dbReference type="NCBI Taxonomy" id="1121864"/>
    <lineage>
        <taxon>Bacteria</taxon>
        <taxon>Bacillati</taxon>
        <taxon>Bacillota</taxon>
        <taxon>Bacilli</taxon>
        <taxon>Lactobacillales</taxon>
        <taxon>Enterococcaceae</taxon>
        <taxon>Enterococcus</taxon>
    </lineage>
</organism>
<evidence type="ECO:0000256" key="1">
    <source>
        <dbReference type="SAM" id="Phobius"/>
    </source>
</evidence>
<accession>S1QZL1</accession>
<protein>
    <submittedName>
        <fullName evidence="2">Uncharacterized protein</fullName>
    </submittedName>
</protein>
<dbReference type="EMBL" id="AHYS01000004">
    <property type="protein sequence ID" value="ESK62139.1"/>
    <property type="molecule type" value="Genomic_DNA"/>
</dbReference>
<name>S1QZL1_9ENTE</name>